<dbReference type="OrthoDB" id="9790194at2"/>
<dbReference type="Pfam" id="PF02630">
    <property type="entry name" value="SCO1-SenC"/>
    <property type="match status" value="1"/>
</dbReference>
<name>E3J191_PSEI1</name>
<dbReference type="GO" id="GO:0046872">
    <property type="term" value="F:metal ion binding"/>
    <property type="evidence" value="ECO:0007669"/>
    <property type="project" value="UniProtKB-KW"/>
</dbReference>
<feature type="binding site" evidence="2">
    <location>
        <position position="216"/>
    </location>
    <ligand>
        <name>Cu cation</name>
        <dbReference type="ChEBI" id="CHEBI:23378"/>
    </ligand>
</feature>
<evidence type="ECO:0000313" key="5">
    <source>
        <dbReference type="Proteomes" id="UP000002484"/>
    </source>
</evidence>
<dbReference type="STRING" id="298654.FraEuI1c_1197"/>
<reference evidence="4 5" key="1">
    <citation type="submission" date="2010-10" db="EMBL/GenBank/DDBJ databases">
        <title>Complete sequence of Frankia sp. EuI1c.</title>
        <authorList>
            <consortium name="US DOE Joint Genome Institute"/>
            <person name="Lucas S."/>
            <person name="Copeland A."/>
            <person name="Lapidus A."/>
            <person name="Cheng J.-F."/>
            <person name="Bruce D."/>
            <person name="Goodwin L."/>
            <person name="Pitluck S."/>
            <person name="Chertkov O."/>
            <person name="Detter J.C."/>
            <person name="Han C."/>
            <person name="Tapia R."/>
            <person name="Land M."/>
            <person name="Hauser L."/>
            <person name="Jeffries C."/>
            <person name="Kyrpides N."/>
            <person name="Ivanova N."/>
            <person name="Mikhailova N."/>
            <person name="Beauchemin N."/>
            <person name="Sen A."/>
            <person name="Sur S.A."/>
            <person name="Gtari M."/>
            <person name="Wall L."/>
            <person name="Tisa L."/>
            <person name="Woyke T."/>
        </authorList>
    </citation>
    <scope>NUCLEOTIDE SEQUENCE [LARGE SCALE GENOMIC DNA]</scope>
    <source>
        <strain evidence="5">DSM 45817 / CECT 9037 / EuI1c</strain>
    </source>
</reference>
<dbReference type="Gene3D" id="3.40.30.10">
    <property type="entry name" value="Glutaredoxin"/>
    <property type="match status" value="1"/>
</dbReference>
<sequence length="256" mass="26585">MATTSPAVVATVRPAGARRPARRTAPVAHPARAARAAPAARTVPVAAIALTALFAGAPACADHTPGMQAAIVDDRRGDGLHGISPATRLPMPALDLTGTDGLAFHLRARTAGLVTLLYFGYTHCPDVCPTTMADLAAALGALDPVVRGQVRVVFVSTDPARDTPAVLASWLHHFDPGFGFYGLTGPFARIQATARTLGVDVPPPTARADGAMTQNHGADVLAFGRDGYLALRYPPGTQITDYIHDLPVLVRAGAPR</sequence>
<dbReference type="InterPro" id="IPR036249">
    <property type="entry name" value="Thioredoxin-like_sf"/>
</dbReference>
<keyword evidence="5" id="KW-1185">Reference proteome</keyword>
<dbReference type="InterPro" id="IPR003782">
    <property type="entry name" value="SCO1/SenC"/>
</dbReference>
<evidence type="ECO:0000256" key="3">
    <source>
        <dbReference type="PIRSR" id="PIRSR603782-2"/>
    </source>
</evidence>
<accession>E3J191</accession>
<keyword evidence="3" id="KW-1015">Disulfide bond</keyword>
<organism evidence="4 5">
    <name type="scientific">Pseudofrankia inefficax (strain DSM 45817 / CECT 9037 / DDB 130130 / EuI1c)</name>
    <name type="common">Frankia inefficax</name>
    <dbReference type="NCBI Taxonomy" id="298654"/>
    <lineage>
        <taxon>Bacteria</taxon>
        <taxon>Bacillati</taxon>
        <taxon>Actinomycetota</taxon>
        <taxon>Actinomycetes</taxon>
        <taxon>Frankiales</taxon>
        <taxon>Frankiaceae</taxon>
        <taxon>Pseudofrankia</taxon>
    </lineage>
</organism>
<dbReference type="CDD" id="cd02968">
    <property type="entry name" value="SCO"/>
    <property type="match status" value="1"/>
</dbReference>
<keyword evidence="2" id="KW-0479">Metal-binding</keyword>
<dbReference type="AlphaFoldDB" id="E3J191"/>
<evidence type="ECO:0000256" key="1">
    <source>
        <dbReference type="ARBA" id="ARBA00010996"/>
    </source>
</evidence>
<dbReference type="RefSeq" id="WP_013422390.1">
    <property type="nucleotide sequence ID" value="NC_014666.1"/>
</dbReference>
<dbReference type="HOGENOM" id="CLU_050131_3_2_11"/>
<protein>
    <submittedName>
        <fullName evidence="4">Electron transport protein SCO1/SenC</fullName>
    </submittedName>
</protein>
<proteinExistence type="inferred from homology"/>
<evidence type="ECO:0000313" key="4">
    <source>
        <dbReference type="EMBL" id="ADP79269.1"/>
    </source>
</evidence>
<gene>
    <name evidence="4" type="ordered locus">FraEuI1c_1197</name>
</gene>
<dbReference type="KEGG" id="fri:FraEuI1c_1197"/>
<dbReference type="Proteomes" id="UP000002484">
    <property type="component" value="Chromosome"/>
</dbReference>
<dbReference type="PANTHER" id="PTHR12151">
    <property type="entry name" value="ELECTRON TRANSPORT PROTIN SCO1/SENC FAMILY MEMBER"/>
    <property type="match status" value="1"/>
</dbReference>
<dbReference type="SUPFAM" id="SSF52833">
    <property type="entry name" value="Thioredoxin-like"/>
    <property type="match status" value="1"/>
</dbReference>
<keyword evidence="2" id="KW-0186">Copper</keyword>
<dbReference type="InParanoid" id="E3J191"/>
<comment type="similarity">
    <text evidence="1">Belongs to the SCO1/2 family.</text>
</comment>
<dbReference type="EMBL" id="CP002299">
    <property type="protein sequence ID" value="ADP79269.1"/>
    <property type="molecule type" value="Genomic_DNA"/>
</dbReference>
<evidence type="ECO:0000256" key="2">
    <source>
        <dbReference type="PIRSR" id="PIRSR603782-1"/>
    </source>
</evidence>
<feature type="binding site" evidence="2">
    <location>
        <position position="128"/>
    </location>
    <ligand>
        <name>Cu cation</name>
        <dbReference type="ChEBI" id="CHEBI:23378"/>
    </ligand>
</feature>
<feature type="binding site" evidence="2">
    <location>
        <position position="124"/>
    </location>
    <ligand>
        <name>Cu cation</name>
        <dbReference type="ChEBI" id="CHEBI:23378"/>
    </ligand>
</feature>
<feature type="disulfide bond" description="Redox-active" evidence="3">
    <location>
        <begin position="124"/>
        <end position="128"/>
    </location>
</feature>
<dbReference type="PANTHER" id="PTHR12151:SF25">
    <property type="entry name" value="LINALOOL DEHYDRATASE_ISOMERASE DOMAIN-CONTAINING PROTEIN"/>
    <property type="match status" value="1"/>
</dbReference>
<dbReference type="eggNOG" id="COG1999">
    <property type="taxonomic scope" value="Bacteria"/>
</dbReference>